<keyword evidence="2" id="KW-0732">Signal</keyword>
<proteinExistence type="predicted"/>
<organism evidence="3 4">
    <name type="scientific">Aspergillus keveii</name>
    <dbReference type="NCBI Taxonomy" id="714993"/>
    <lineage>
        <taxon>Eukaryota</taxon>
        <taxon>Fungi</taxon>
        <taxon>Dikarya</taxon>
        <taxon>Ascomycota</taxon>
        <taxon>Pezizomycotina</taxon>
        <taxon>Eurotiomycetes</taxon>
        <taxon>Eurotiomycetidae</taxon>
        <taxon>Eurotiales</taxon>
        <taxon>Aspergillaceae</taxon>
        <taxon>Aspergillus</taxon>
        <taxon>Aspergillus subgen. Nidulantes</taxon>
    </lineage>
</organism>
<evidence type="ECO:0000313" key="3">
    <source>
        <dbReference type="EMBL" id="KAL2786301.1"/>
    </source>
</evidence>
<keyword evidence="4" id="KW-1185">Reference proteome</keyword>
<evidence type="ECO:0000256" key="1">
    <source>
        <dbReference type="SAM" id="MobiDB-lite"/>
    </source>
</evidence>
<gene>
    <name evidence="3" type="ORF">BJX66DRAFT_342268</name>
</gene>
<dbReference type="EMBL" id="JBFTWV010000121">
    <property type="protein sequence ID" value="KAL2786301.1"/>
    <property type="molecule type" value="Genomic_DNA"/>
</dbReference>
<feature type="region of interest" description="Disordered" evidence="1">
    <location>
        <begin position="108"/>
        <end position="128"/>
    </location>
</feature>
<feature type="signal peptide" evidence="2">
    <location>
        <begin position="1"/>
        <end position="15"/>
    </location>
</feature>
<dbReference type="Proteomes" id="UP001610563">
    <property type="component" value="Unassembled WGS sequence"/>
</dbReference>
<name>A0ABR4FSR1_9EURO</name>
<evidence type="ECO:0000313" key="4">
    <source>
        <dbReference type="Proteomes" id="UP001610563"/>
    </source>
</evidence>
<evidence type="ECO:0000256" key="2">
    <source>
        <dbReference type="SAM" id="SignalP"/>
    </source>
</evidence>
<reference evidence="3 4" key="1">
    <citation type="submission" date="2024-07" db="EMBL/GenBank/DDBJ databases">
        <title>Section-level genome sequencing and comparative genomics of Aspergillus sections Usti and Cavernicolus.</title>
        <authorList>
            <consortium name="Lawrence Berkeley National Laboratory"/>
            <person name="Nybo J.L."/>
            <person name="Vesth T.C."/>
            <person name="Theobald S."/>
            <person name="Frisvad J.C."/>
            <person name="Larsen T.O."/>
            <person name="Kjaerboelling I."/>
            <person name="Rothschild-Mancinelli K."/>
            <person name="Lyhne E.K."/>
            <person name="Kogle M.E."/>
            <person name="Barry K."/>
            <person name="Clum A."/>
            <person name="Na H."/>
            <person name="Ledsgaard L."/>
            <person name="Lin J."/>
            <person name="Lipzen A."/>
            <person name="Kuo A."/>
            <person name="Riley R."/>
            <person name="Mondo S."/>
            <person name="Labutti K."/>
            <person name="Haridas S."/>
            <person name="Pangalinan J."/>
            <person name="Salamov A.A."/>
            <person name="Simmons B.A."/>
            <person name="Magnuson J.K."/>
            <person name="Chen J."/>
            <person name="Drula E."/>
            <person name="Henrissat B."/>
            <person name="Wiebenga A."/>
            <person name="Lubbers R.J."/>
            <person name="Gomes A.C."/>
            <person name="Makela M.R."/>
            <person name="Stajich J."/>
            <person name="Grigoriev I.V."/>
            <person name="Mortensen U.H."/>
            <person name="De Vries R.P."/>
            <person name="Baker S.E."/>
            <person name="Andersen M.R."/>
        </authorList>
    </citation>
    <scope>NUCLEOTIDE SEQUENCE [LARGE SCALE GENOMIC DNA]</scope>
    <source>
        <strain evidence="3 4">CBS 209.92</strain>
    </source>
</reference>
<protein>
    <submittedName>
        <fullName evidence="3">Uncharacterized protein</fullName>
    </submittedName>
</protein>
<accession>A0ABR4FSR1</accession>
<comment type="caution">
    <text evidence="3">The sequence shown here is derived from an EMBL/GenBank/DDBJ whole genome shotgun (WGS) entry which is preliminary data.</text>
</comment>
<feature type="chain" id="PRO_5047287723" evidence="2">
    <location>
        <begin position="16"/>
        <end position="128"/>
    </location>
</feature>
<sequence length="128" mass="13030">MFFLPILLISMTATALPLPQTQPTKPLLPADWGMDLDDINIITGGNPGAQTVGQNCSGNNPTLCHELCHVVQQQNGPAQYADCMNQCVSGPADSEECAAAAVADLLGNASGPTTETGSATGPSTSAST</sequence>